<proteinExistence type="predicted"/>
<organism evidence="1">
    <name type="scientific">Anguilla anguilla</name>
    <name type="common">European freshwater eel</name>
    <name type="synonym">Muraena anguilla</name>
    <dbReference type="NCBI Taxonomy" id="7936"/>
    <lineage>
        <taxon>Eukaryota</taxon>
        <taxon>Metazoa</taxon>
        <taxon>Chordata</taxon>
        <taxon>Craniata</taxon>
        <taxon>Vertebrata</taxon>
        <taxon>Euteleostomi</taxon>
        <taxon>Actinopterygii</taxon>
        <taxon>Neopterygii</taxon>
        <taxon>Teleostei</taxon>
        <taxon>Anguilliformes</taxon>
        <taxon>Anguillidae</taxon>
        <taxon>Anguilla</taxon>
    </lineage>
</organism>
<protein>
    <submittedName>
        <fullName evidence="1">Uncharacterized protein</fullName>
    </submittedName>
</protein>
<name>A0A0E9U7X3_ANGAN</name>
<evidence type="ECO:0000313" key="1">
    <source>
        <dbReference type="EMBL" id="JAH61822.1"/>
    </source>
</evidence>
<reference evidence="1" key="2">
    <citation type="journal article" date="2015" name="Fish Shellfish Immunol.">
        <title>Early steps in the European eel (Anguilla anguilla)-Vibrio vulnificus interaction in the gills: Role of the RtxA13 toxin.</title>
        <authorList>
            <person name="Callol A."/>
            <person name="Pajuelo D."/>
            <person name="Ebbesson L."/>
            <person name="Teles M."/>
            <person name="MacKenzie S."/>
            <person name="Amaro C."/>
        </authorList>
    </citation>
    <scope>NUCLEOTIDE SEQUENCE</scope>
</reference>
<dbReference type="EMBL" id="GBXM01046755">
    <property type="protein sequence ID" value="JAH61822.1"/>
    <property type="molecule type" value="Transcribed_RNA"/>
</dbReference>
<sequence>MCAGRGPMRITHFKIFMGQIYHTSSVPLQIDPAASDIWMT</sequence>
<accession>A0A0E9U7X3</accession>
<reference evidence="1" key="1">
    <citation type="submission" date="2014-11" db="EMBL/GenBank/DDBJ databases">
        <authorList>
            <person name="Amaro Gonzalez C."/>
        </authorList>
    </citation>
    <scope>NUCLEOTIDE SEQUENCE</scope>
</reference>
<dbReference type="AlphaFoldDB" id="A0A0E9U7X3"/>